<proteinExistence type="predicted"/>
<dbReference type="AlphaFoldDB" id="A0A1I6FFH5"/>
<reference evidence="3" key="1">
    <citation type="submission" date="2016-10" db="EMBL/GenBank/DDBJ databases">
        <authorList>
            <person name="Varghese N."/>
            <person name="Submissions S."/>
        </authorList>
    </citation>
    <scope>NUCLEOTIDE SEQUENCE [LARGE SCALE GENOMIC DNA]</scope>
    <source>
        <strain evidence="3">DSM 44232</strain>
    </source>
</reference>
<dbReference type="Proteomes" id="UP000198583">
    <property type="component" value="Unassembled WGS sequence"/>
</dbReference>
<dbReference type="EMBL" id="FOYL01000015">
    <property type="protein sequence ID" value="SFR28696.1"/>
    <property type="molecule type" value="Genomic_DNA"/>
</dbReference>
<evidence type="ECO:0000313" key="2">
    <source>
        <dbReference type="EMBL" id="SFR28696.1"/>
    </source>
</evidence>
<keyword evidence="3" id="KW-1185">Reference proteome</keyword>
<organism evidence="2 3">
    <name type="scientific">Lentzea waywayandensis</name>
    <dbReference type="NCBI Taxonomy" id="84724"/>
    <lineage>
        <taxon>Bacteria</taxon>
        <taxon>Bacillati</taxon>
        <taxon>Actinomycetota</taxon>
        <taxon>Actinomycetes</taxon>
        <taxon>Pseudonocardiales</taxon>
        <taxon>Pseudonocardiaceae</taxon>
        <taxon>Lentzea</taxon>
    </lineage>
</organism>
<evidence type="ECO:0000313" key="3">
    <source>
        <dbReference type="Proteomes" id="UP000198583"/>
    </source>
</evidence>
<protein>
    <submittedName>
        <fullName evidence="2">Uncharacterized protein</fullName>
    </submittedName>
</protein>
<feature type="region of interest" description="Disordered" evidence="1">
    <location>
        <begin position="1"/>
        <end position="27"/>
    </location>
</feature>
<name>A0A1I6FFH5_9PSEU</name>
<accession>A0A1I6FFH5</accession>
<gene>
    <name evidence="2" type="ORF">SAMN04488564_1154</name>
</gene>
<evidence type="ECO:0000256" key="1">
    <source>
        <dbReference type="SAM" id="MobiDB-lite"/>
    </source>
</evidence>
<sequence length="55" mass="6013">MPPVWPRTTTQVTKQCDQEKRSMASQSLEDGGLAQLLEVVPGSEGLRRICGWSGP</sequence>